<proteinExistence type="predicted"/>
<feature type="compositionally biased region" description="Basic and acidic residues" evidence="1">
    <location>
        <begin position="55"/>
        <end position="69"/>
    </location>
</feature>
<feature type="compositionally biased region" description="Basic and acidic residues" evidence="1">
    <location>
        <begin position="102"/>
        <end position="122"/>
    </location>
</feature>
<sequence>MVVTCLMTKKAFDPDVTIASNQEEIMCLPSSYIEISSTDDRFRNDSAPKVSSNTSRDKIANDINQREISSDDCEDEISLIPNHKIVSGIDNKDNASSPGEADNCHDNNADGDYDKYDSHNDGDDNDEDDLKGDEFKNNVDIFRMINFEVPYIEFLVNVKIGGLDENQVSQRHLSCHQRLHVGKNKGNSIECMEYILNSFPAEGLKIIEHDMDERKAICDLCDFPETLTKWLVINKKNEAHSHAMQVLHQTLVKLG</sequence>
<name>A0A4P9WQM3_9FUNG</name>
<gene>
    <name evidence="2" type="ORF">BDK51DRAFT_33159</name>
</gene>
<dbReference type="EMBL" id="KZ994006">
    <property type="protein sequence ID" value="RKO94118.1"/>
    <property type="molecule type" value="Genomic_DNA"/>
</dbReference>
<feature type="region of interest" description="Disordered" evidence="1">
    <location>
        <begin position="39"/>
        <end position="72"/>
    </location>
</feature>
<evidence type="ECO:0000313" key="3">
    <source>
        <dbReference type="Proteomes" id="UP000269721"/>
    </source>
</evidence>
<protein>
    <submittedName>
        <fullName evidence="2">Uncharacterized protein</fullName>
    </submittedName>
</protein>
<keyword evidence="3" id="KW-1185">Reference proteome</keyword>
<dbReference type="AlphaFoldDB" id="A0A4P9WQM3"/>
<evidence type="ECO:0000313" key="2">
    <source>
        <dbReference type="EMBL" id="RKO94118.1"/>
    </source>
</evidence>
<organism evidence="2 3">
    <name type="scientific">Blyttiomyces helicus</name>
    <dbReference type="NCBI Taxonomy" id="388810"/>
    <lineage>
        <taxon>Eukaryota</taxon>
        <taxon>Fungi</taxon>
        <taxon>Fungi incertae sedis</taxon>
        <taxon>Chytridiomycota</taxon>
        <taxon>Chytridiomycota incertae sedis</taxon>
        <taxon>Chytridiomycetes</taxon>
        <taxon>Chytridiomycetes incertae sedis</taxon>
        <taxon>Blyttiomyces</taxon>
    </lineage>
</organism>
<dbReference type="Proteomes" id="UP000269721">
    <property type="component" value="Unassembled WGS sequence"/>
</dbReference>
<evidence type="ECO:0000256" key="1">
    <source>
        <dbReference type="SAM" id="MobiDB-lite"/>
    </source>
</evidence>
<feature type="region of interest" description="Disordered" evidence="1">
    <location>
        <begin position="88"/>
        <end position="132"/>
    </location>
</feature>
<reference evidence="3" key="1">
    <citation type="journal article" date="2018" name="Nat. Microbiol.">
        <title>Leveraging single-cell genomics to expand the fungal tree of life.</title>
        <authorList>
            <person name="Ahrendt S.R."/>
            <person name="Quandt C.A."/>
            <person name="Ciobanu D."/>
            <person name="Clum A."/>
            <person name="Salamov A."/>
            <person name="Andreopoulos B."/>
            <person name="Cheng J.F."/>
            <person name="Woyke T."/>
            <person name="Pelin A."/>
            <person name="Henrissat B."/>
            <person name="Reynolds N.K."/>
            <person name="Benny G.L."/>
            <person name="Smith M.E."/>
            <person name="James T.Y."/>
            <person name="Grigoriev I.V."/>
        </authorList>
    </citation>
    <scope>NUCLEOTIDE SEQUENCE [LARGE SCALE GENOMIC DNA]</scope>
</reference>
<accession>A0A4P9WQM3</accession>